<gene>
    <name evidence="2" type="ORF">EHS25_000525</name>
</gene>
<evidence type="ECO:0000313" key="2">
    <source>
        <dbReference type="EMBL" id="RSH95435.1"/>
    </source>
</evidence>
<dbReference type="OrthoDB" id="10450163at2759"/>
<accession>A0A427YWM8</accession>
<keyword evidence="3" id="KW-1185">Reference proteome</keyword>
<evidence type="ECO:0000256" key="1">
    <source>
        <dbReference type="SAM" id="MobiDB-lite"/>
    </source>
</evidence>
<feature type="compositionally biased region" description="Basic and acidic residues" evidence="1">
    <location>
        <begin position="31"/>
        <end position="42"/>
    </location>
</feature>
<proteinExistence type="predicted"/>
<evidence type="ECO:0000313" key="3">
    <source>
        <dbReference type="Proteomes" id="UP000279259"/>
    </source>
</evidence>
<feature type="compositionally biased region" description="Basic and acidic residues" evidence="1">
    <location>
        <begin position="68"/>
        <end position="78"/>
    </location>
</feature>
<sequence>MTNQFPPPYDDAAGSRPPSGRPHPPLSSPTELRRSGRPRENVTTRPAGGPSSIASGTRRRTEAPQAGERSDTSTRSDRQVNLTGIPTVEQVMEHYRDAREGRLKFFTGDGALLPEFENGFRLECFKDVWAWQSDLASALPVRSLDQTLWRDLWLNVELSGRDMSLPDGEGDVSGRRGTWTASPPSRENLVRRVSQRLEVLRDTAEAAAAATAGLERSEGP</sequence>
<feature type="region of interest" description="Disordered" evidence="1">
    <location>
        <begin position="165"/>
        <end position="186"/>
    </location>
</feature>
<reference evidence="2 3" key="1">
    <citation type="submission" date="2018-11" db="EMBL/GenBank/DDBJ databases">
        <title>Genome sequence of Saitozyma podzolica DSM 27192.</title>
        <authorList>
            <person name="Aliyu H."/>
            <person name="Gorte O."/>
            <person name="Ochsenreither K."/>
        </authorList>
    </citation>
    <scope>NUCLEOTIDE SEQUENCE [LARGE SCALE GENOMIC DNA]</scope>
    <source>
        <strain evidence="2 3">DSM 27192</strain>
    </source>
</reference>
<dbReference type="EMBL" id="RSCD01000001">
    <property type="protein sequence ID" value="RSH95435.1"/>
    <property type="molecule type" value="Genomic_DNA"/>
</dbReference>
<name>A0A427YWM8_9TREE</name>
<protein>
    <submittedName>
        <fullName evidence="2">Uncharacterized protein</fullName>
    </submittedName>
</protein>
<comment type="caution">
    <text evidence="2">The sequence shown here is derived from an EMBL/GenBank/DDBJ whole genome shotgun (WGS) entry which is preliminary data.</text>
</comment>
<organism evidence="2 3">
    <name type="scientific">Saitozyma podzolica</name>
    <dbReference type="NCBI Taxonomy" id="1890683"/>
    <lineage>
        <taxon>Eukaryota</taxon>
        <taxon>Fungi</taxon>
        <taxon>Dikarya</taxon>
        <taxon>Basidiomycota</taxon>
        <taxon>Agaricomycotina</taxon>
        <taxon>Tremellomycetes</taxon>
        <taxon>Tremellales</taxon>
        <taxon>Trimorphomycetaceae</taxon>
        <taxon>Saitozyma</taxon>
    </lineage>
</organism>
<dbReference type="AlphaFoldDB" id="A0A427YWM8"/>
<dbReference type="Proteomes" id="UP000279259">
    <property type="component" value="Unassembled WGS sequence"/>
</dbReference>
<feature type="region of interest" description="Disordered" evidence="1">
    <location>
        <begin position="1"/>
        <end position="84"/>
    </location>
</feature>